<dbReference type="AlphaFoldDB" id="A0A927FB53"/>
<dbReference type="GO" id="GO:0046872">
    <property type="term" value="F:metal ion binding"/>
    <property type="evidence" value="ECO:0007669"/>
    <property type="project" value="UniProtKB-KW"/>
</dbReference>
<evidence type="ECO:0000313" key="7">
    <source>
        <dbReference type="EMBL" id="MBD5781121.1"/>
    </source>
</evidence>
<evidence type="ECO:0000313" key="8">
    <source>
        <dbReference type="Proteomes" id="UP000622317"/>
    </source>
</evidence>
<feature type="signal peptide" evidence="6">
    <location>
        <begin position="1"/>
        <end position="22"/>
    </location>
</feature>
<dbReference type="GO" id="GO:0016787">
    <property type="term" value="F:hydrolase activity"/>
    <property type="evidence" value="ECO:0007669"/>
    <property type="project" value="UniProtKB-KW"/>
</dbReference>
<name>A0A927FB53_9BACT</name>
<organism evidence="7 8">
    <name type="scientific">Pelagicoccus enzymogenes</name>
    <dbReference type="NCBI Taxonomy" id="2773457"/>
    <lineage>
        <taxon>Bacteria</taxon>
        <taxon>Pseudomonadati</taxon>
        <taxon>Verrucomicrobiota</taxon>
        <taxon>Opitutia</taxon>
        <taxon>Puniceicoccales</taxon>
        <taxon>Pelagicoccaceae</taxon>
        <taxon>Pelagicoccus</taxon>
    </lineage>
</organism>
<dbReference type="PANTHER" id="PTHR31609:SF1">
    <property type="entry name" value="CARBOHYDRATE DEACETYLASE"/>
    <property type="match status" value="1"/>
</dbReference>
<dbReference type="Proteomes" id="UP000622317">
    <property type="component" value="Unassembled WGS sequence"/>
</dbReference>
<dbReference type="SUPFAM" id="SSF88713">
    <property type="entry name" value="Glycoside hydrolase/deacetylase"/>
    <property type="match status" value="1"/>
</dbReference>
<dbReference type="PANTHER" id="PTHR31609">
    <property type="entry name" value="YDJC DEACETYLASE FAMILY MEMBER"/>
    <property type="match status" value="1"/>
</dbReference>
<gene>
    <name evidence="7" type="ORF">IEN85_16600</name>
</gene>
<dbReference type="Gene3D" id="3.20.20.370">
    <property type="entry name" value="Glycoside hydrolase/deacetylase"/>
    <property type="match status" value="1"/>
</dbReference>
<keyword evidence="8" id="KW-1185">Reference proteome</keyword>
<reference evidence="7" key="1">
    <citation type="submission" date="2020-09" db="EMBL/GenBank/DDBJ databases">
        <title>Pelagicoccus enzymogenes sp. nov. with an EPS production, isolated from marine sediment.</title>
        <authorList>
            <person name="Feng X."/>
        </authorList>
    </citation>
    <scope>NUCLEOTIDE SEQUENCE</scope>
    <source>
        <strain evidence="7">NFK12</strain>
    </source>
</reference>
<comment type="cofactor">
    <cofactor evidence="1">
        <name>Mg(2+)</name>
        <dbReference type="ChEBI" id="CHEBI:18420"/>
    </cofactor>
</comment>
<dbReference type="GO" id="GO:0019213">
    <property type="term" value="F:deacetylase activity"/>
    <property type="evidence" value="ECO:0007669"/>
    <property type="project" value="TreeGrafter"/>
</dbReference>
<feature type="chain" id="PRO_5036696875" evidence="6">
    <location>
        <begin position="23"/>
        <end position="316"/>
    </location>
</feature>
<evidence type="ECO:0000256" key="3">
    <source>
        <dbReference type="ARBA" id="ARBA00022801"/>
    </source>
</evidence>
<keyword evidence="5" id="KW-0119">Carbohydrate metabolism</keyword>
<protein>
    <submittedName>
        <fullName evidence="7">Polysaccharide deacetylase family protein</fullName>
    </submittedName>
</protein>
<keyword evidence="6" id="KW-0732">Signal</keyword>
<evidence type="ECO:0000256" key="5">
    <source>
        <dbReference type="ARBA" id="ARBA00023277"/>
    </source>
</evidence>
<dbReference type="InterPro" id="IPR011330">
    <property type="entry name" value="Glyco_hydro/deAcase_b/a-brl"/>
</dbReference>
<keyword evidence="2" id="KW-0479">Metal-binding</keyword>
<dbReference type="RefSeq" id="WP_191618225.1">
    <property type="nucleotide sequence ID" value="NZ_JACYFG010000040.1"/>
</dbReference>
<keyword evidence="4" id="KW-0460">Magnesium</keyword>
<evidence type="ECO:0000256" key="1">
    <source>
        <dbReference type="ARBA" id="ARBA00001946"/>
    </source>
</evidence>
<accession>A0A927FB53</accession>
<comment type="caution">
    <text evidence="7">The sequence shown here is derived from an EMBL/GenBank/DDBJ whole genome shotgun (WGS) entry which is preliminary data.</text>
</comment>
<keyword evidence="3" id="KW-0378">Hydrolase</keyword>
<dbReference type="InterPro" id="IPR006879">
    <property type="entry name" value="YdjC-like"/>
</dbReference>
<evidence type="ECO:0000256" key="2">
    <source>
        <dbReference type="ARBA" id="ARBA00022723"/>
    </source>
</evidence>
<dbReference type="GO" id="GO:0005975">
    <property type="term" value="P:carbohydrate metabolic process"/>
    <property type="evidence" value="ECO:0007669"/>
    <property type="project" value="InterPro"/>
</dbReference>
<dbReference type="Pfam" id="PF04794">
    <property type="entry name" value="YdjC"/>
    <property type="match status" value="1"/>
</dbReference>
<dbReference type="CDD" id="cd10802">
    <property type="entry name" value="YdjC_TTHB029_like"/>
    <property type="match status" value="1"/>
</dbReference>
<dbReference type="EMBL" id="JACYFG010000040">
    <property type="protein sequence ID" value="MBD5781121.1"/>
    <property type="molecule type" value="Genomic_DNA"/>
</dbReference>
<sequence length="316" mass="35062">MKLPRPILLAPLILLAAKSLFSHEHLTIQEQLGYPADAKLLIIHADDLGVAHSENVATFQAMEEGVVTSASVMMPTPWAKEAALYAIKNPEADLGVHITLTAEWETFKWGPMLGADTVPSLVDAHGHFHPDVATFAAKADLQEIEAEVRSQIEAAREAGIEFTHLDGHMGSMLATDEIAQLYFRLGKEYGVPVRLHQHHASHSDNQALKSAVVDMPGKVTSIHGASPNDFPEGMATSYNQYLRELEPGLNLLVLHLGFDHAEMQAITVNHPLWGARWRQLDYDWSMSDEAKAIIEEEGIILVDWRLVKEKLFDKAY</sequence>
<proteinExistence type="predicted"/>
<evidence type="ECO:0000256" key="4">
    <source>
        <dbReference type="ARBA" id="ARBA00022842"/>
    </source>
</evidence>
<evidence type="ECO:0000256" key="6">
    <source>
        <dbReference type="SAM" id="SignalP"/>
    </source>
</evidence>